<evidence type="ECO:0000313" key="4">
    <source>
        <dbReference type="EMBL" id="CAR94537.1"/>
    </source>
</evidence>
<evidence type="ECO:0000256" key="3">
    <source>
        <dbReference type="ARBA" id="ARBA00060902"/>
    </source>
</evidence>
<dbReference type="InterPro" id="IPR038606">
    <property type="entry name" value="To_sf"/>
</dbReference>
<keyword evidence="2" id="KW-0090">Biological rhythms</keyword>
<dbReference type="PANTHER" id="PTHR11008">
    <property type="entry name" value="PROTEIN TAKEOUT-LIKE PROTEIN"/>
    <property type="match status" value="1"/>
</dbReference>
<feature type="non-terminal residue" evidence="4">
    <location>
        <position position="1"/>
    </location>
</feature>
<dbReference type="GO" id="GO:0005615">
    <property type="term" value="C:extracellular space"/>
    <property type="evidence" value="ECO:0007669"/>
    <property type="project" value="TreeGrafter"/>
</dbReference>
<dbReference type="GO" id="GO:0007623">
    <property type="term" value="P:circadian rhythm"/>
    <property type="evidence" value="ECO:0007669"/>
    <property type="project" value="UniProtKB-ARBA"/>
</dbReference>
<comment type="similarity">
    <text evidence="3">Belongs to the TO family.</text>
</comment>
<gene>
    <name evidence="4" type="primary">CG10407</name>
</gene>
<dbReference type="Gene3D" id="3.15.10.30">
    <property type="entry name" value="Haemolymph juvenile hormone binding protein"/>
    <property type="match status" value="1"/>
</dbReference>
<name>C4PLE6_BLAGE</name>
<evidence type="ECO:0000256" key="2">
    <source>
        <dbReference type="ARBA" id="ARBA00023108"/>
    </source>
</evidence>
<dbReference type="SMART" id="SM00700">
    <property type="entry name" value="JHBP"/>
    <property type="match status" value="1"/>
</dbReference>
<organism evidence="4">
    <name type="scientific">Blattella germanica</name>
    <name type="common">German cockroach</name>
    <name type="synonym">Blatta germanica</name>
    <dbReference type="NCBI Taxonomy" id="6973"/>
    <lineage>
        <taxon>Eukaryota</taxon>
        <taxon>Metazoa</taxon>
        <taxon>Ecdysozoa</taxon>
        <taxon>Arthropoda</taxon>
        <taxon>Hexapoda</taxon>
        <taxon>Insecta</taxon>
        <taxon>Pterygota</taxon>
        <taxon>Neoptera</taxon>
        <taxon>Polyneoptera</taxon>
        <taxon>Dictyoptera</taxon>
        <taxon>Blattodea</taxon>
        <taxon>Blaberoidea</taxon>
        <taxon>Blattellidae</taxon>
        <taxon>Blattella</taxon>
    </lineage>
</organism>
<dbReference type="InterPro" id="IPR010562">
    <property type="entry name" value="Haemolymph_juvenile_hormone-bd"/>
</dbReference>
<keyword evidence="1" id="KW-0732">Signal</keyword>
<reference evidence="4" key="1">
    <citation type="journal article" date="2009" name="BMC Genomics">
        <title>Identifying genes related to choriogenesis in insect panoistic ovaries by Suppression Subtractive Hybridization.</title>
        <authorList>
            <person name="Irles P."/>
            <person name="Belles X."/>
            <person name="Piulachs M.D."/>
        </authorList>
    </citation>
    <scope>NUCLEOTIDE SEQUENCE</scope>
    <source>
        <tissue evidence="4">Postvitellogenic ovary</tissue>
    </source>
</reference>
<protein>
    <submittedName>
        <fullName evidence="4">CG10407-PA-like protein</fullName>
    </submittedName>
</protein>
<dbReference type="FunFam" id="3.15.10.30:FF:000001">
    <property type="entry name" value="Takeout-like protein 1"/>
    <property type="match status" value="1"/>
</dbReference>
<dbReference type="Pfam" id="PF06585">
    <property type="entry name" value="JHBP"/>
    <property type="match status" value="1"/>
</dbReference>
<evidence type="ECO:0000256" key="1">
    <source>
        <dbReference type="ARBA" id="ARBA00022729"/>
    </source>
</evidence>
<accession>C4PLE6</accession>
<sequence length="239" mass="27250">WPSTPSSQELQGPYLPYISVCHRSDPQLDTCMRNALEKLRPNLVKGMPELGIPSCEPLFIKEMVLNQGSGPVTVTSKYTNIKVYGPTKFKIQSLKVDVPKKRVQMNLSLPYLRMTSHYTMSGRILLMPISGSGYSEGNYTDINVSTTMQGEHVNRAGKVYYHVKDFKVKFIIGHARVRLDNLFNGDKKLGDAMNKFLNENWKDVANELMPLLEDKVGDLFKEFANKIYRRYTLDQILPP</sequence>
<dbReference type="EMBL" id="FM253347">
    <property type="protein sequence ID" value="CAR94537.1"/>
    <property type="molecule type" value="mRNA"/>
</dbReference>
<dbReference type="PANTHER" id="PTHR11008:SF39">
    <property type="entry name" value="CIRCADIAN CLOCK-CONTROLLED PROTEIN-LIKE PROTEIN"/>
    <property type="match status" value="1"/>
</dbReference>
<dbReference type="AlphaFoldDB" id="C4PLE6"/>
<proteinExistence type="evidence at transcript level"/>